<reference evidence="2" key="1">
    <citation type="submission" date="2018-02" db="EMBL/GenBank/DDBJ databases">
        <title>Rhizophora mucronata_Transcriptome.</title>
        <authorList>
            <person name="Meera S.P."/>
            <person name="Sreeshan A."/>
            <person name="Augustine A."/>
        </authorList>
    </citation>
    <scope>NUCLEOTIDE SEQUENCE</scope>
    <source>
        <tissue evidence="2">Leaf</tissue>
    </source>
</reference>
<dbReference type="EMBL" id="GGEC01091841">
    <property type="protein sequence ID" value="MBX72325.1"/>
    <property type="molecule type" value="Transcribed_RNA"/>
</dbReference>
<feature type="region of interest" description="Disordered" evidence="1">
    <location>
        <begin position="1"/>
        <end position="22"/>
    </location>
</feature>
<evidence type="ECO:0000313" key="2">
    <source>
        <dbReference type="EMBL" id="MBX72325.1"/>
    </source>
</evidence>
<name>A0A2P2QZC2_RHIMU</name>
<protein>
    <submittedName>
        <fullName evidence="2">Uncharacterized protein</fullName>
    </submittedName>
</protein>
<dbReference type="AlphaFoldDB" id="A0A2P2QZC2"/>
<evidence type="ECO:0000256" key="1">
    <source>
        <dbReference type="SAM" id="MobiDB-lite"/>
    </source>
</evidence>
<sequence length="22" mass="2533">MRQARKDISSRPVSHGIETHLN</sequence>
<accession>A0A2P2QZC2</accession>
<organism evidence="2">
    <name type="scientific">Rhizophora mucronata</name>
    <name type="common">Asiatic mangrove</name>
    <dbReference type="NCBI Taxonomy" id="61149"/>
    <lineage>
        <taxon>Eukaryota</taxon>
        <taxon>Viridiplantae</taxon>
        <taxon>Streptophyta</taxon>
        <taxon>Embryophyta</taxon>
        <taxon>Tracheophyta</taxon>
        <taxon>Spermatophyta</taxon>
        <taxon>Magnoliopsida</taxon>
        <taxon>eudicotyledons</taxon>
        <taxon>Gunneridae</taxon>
        <taxon>Pentapetalae</taxon>
        <taxon>rosids</taxon>
        <taxon>fabids</taxon>
        <taxon>Malpighiales</taxon>
        <taxon>Rhizophoraceae</taxon>
        <taxon>Rhizophora</taxon>
    </lineage>
</organism>
<proteinExistence type="predicted"/>